<organism evidence="1 2">
    <name type="scientific">Chelativorans petroleitrophicus</name>
    <dbReference type="NCBI Taxonomy" id="2975484"/>
    <lineage>
        <taxon>Bacteria</taxon>
        <taxon>Pseudomonadati</taxon>
        <taxon>Pseudomonadota</taxon>
        <taxon>Alphaproteobacteria</taxon>
        <taxon>Hyphomicrobiales</taxon>
        <taxon>Phyllobacteriaceae</taxon>
        <taxon>Chelativorans</taxon>
    </lineage>
</organism>
<dbReference type="PANTHER" id="PTHR47623:SF1">
    <property type="entry name" value="OS09G0287300 PROTEIN"/>
    <property type="match status" value="1"/>
</dbReference>
<sequence length="168" mass="17697">MHRLYLLRHAEASRTRPGESDVDRPLTERGLSSAAALGRLMRAQGHVPAFVFCSTALRARQTWDAVAASLADLAPETLHLPELYRGDAGDYRVILATAPTEDSVLLVGHNPAIAELASQLAAGGEAGALAAMHAGFPPGALAVFEVAEPWWGLAPRCATLAAFIPPQA</sequence>
<dbReference type="SMART" id="SM00855">
    <property type="entry name" value="PGAM"/>
    <property type="match status" value="1"/>
</dbReference>
<dbReference type="RefSeq" id="WP_261515853.1">
    <property type="nucleotide sequence ID" value="NZ_JAODNV010000012.1"/>
</dbReference>
<keyword evidence="2" id="KW-1185">Reference proteome</keyword>
<reference evidence="1" key="1">
    <citation type="submission" date="2022-08" db="EMBL/GenBank/DDBJ databases">
        <title>Chelativorans sichuanense sp. nov., a paraffin oil-degrading bacterium isolated from a mixture of oil-based drill cuttings and paddy soil.</title>
        <authorList>
            <person name="Yu J."/>
            <person name="Liu H."/>
            <person name="Chen Q."/>
        </authorList>
    </citation>
    <scope>NUCLEOTIDE SEQUENCE</scope>
    <source>
        <strain evidence="1">SCAU 2101</strain>
    </source>
</reference>
<dbReference type="InterPro" id="IPR013078">
    <property type="entry name" value="His_Pase_superF_clade-1"/>
</dbReference>
<dbReference type="CDD" id="cd07067">
    <property type="entry name" value="HP_PGM_like"/>
    <property type="match status" value="1"/>
</dbReference>
<evidence type="ECO:0000313" key="2">
    <source>
        <dbReference type="Proteomes" id="UP001149009"/>
    </source>
</evidence>
<evidence type="ECO:0000313" key="1">
    <source>
        <dbReference type="EMBL" id="MCT8990955.1"/>
    </source>
</evidence>
<dbReference type="InterPro" id="IPR029033">
    <property type="entry name" value="His_PPase_superfam"/>
</dbReference>
<proteinExistence type="predicted"/>
<dbReference type="AlphaFoldDB" id="A0A9X2X8L5"/>
<protein>
    <submittedName>
        <fullName evidence="1">Histidine phosphatase family protein</fullName>
    </submittedName>
</protein>
<dbReference type="SUPFAM" id="SSF53254">
    <property type="entry name" value="Phosphoglycerate mutase-like"/>
    <property type="match status" value="1"/>
</dbReference>
<comment type="caution">
    <text evidence="1">The sequence shown here is derived from an EMBL/GenBank/DDBJ whole genome shotgun (WGS) entry which is preliminary data.</text>
</comment>
<gene>
    <name evidence="1" type="ORF">NYR54_11730</name>
</gene>
<dbReference type="Gene3D" id="3.40.50.1240">
    <property type="entry name" value="Phosphoglycerate mutase-like"/>
    <property type="match status" value="1"/>
</dbReference>
<dbReference type="PANTHER" id="PTHR47623">
    <property type="entry name" value="OS09G0287300 PROTEIN"/>
    <property type="match status" value="1"/>
</dbReference>
<dbReference type="Pfam" id="PF00300">
    <property type="entry name" value="His_Phos_1"/>
    <property type="match status" value="1"/>
</dbReference>
<dbReference type="Proteomes" id="UP001149009">
    <property type="component" value="Unassembled WGS sequence"/>
</dbReference>
<name>A0A9X2X8L5_9HYPH</name>
<dbReference type="EMBL" id="JAODNV010000012">
    <property type="protein sequence ID" value="MCT8990955.1"/>
    <property type="molecule type" value="Genomic_DNA"/>
</dbReference>
<accession>A0A9X2X8L5</accession>